<name>A0A5T8BIB0_SALER</name>
<accession>A0A5T8BIB0</accession>
<gene>
    <name evidence="1" type="ORF">DSA09_26170</name>
</gene>
<proteinExistence type="predicted"/>
<protein>
    <submittedName>
        <fullName evidence="1">Uncharacterized protein</fullName>
    </submittedName>
</protein>
<evidence type="ECO:0000313" key="1">
    <source>
        <dbReference type="EMBL" id="EBN4403443.1"/>
    </source>
</evidence>
<sequence>MASIILLRIENMSFERMRIIAHKLKTGINAKRSAKKININNEGMEATEITEPVPDCLCFQLMAGQL</sequence>
<dbReference type="EMBL" id="AAGFSO010000050">
    <property type="protein sequence ID" value="EBN4403443.1"/>
    <property type="molecule type" value="Genomic_DNA"/>
</dbReference>
<organism evidence="1">
    <name type="scientific">Salmonella enterica</name>
    <name type="common">Salmonella choleraesuis</name>
    <dbReference type="NCBI Taxonomy" id="28901"/>
    <lineage>
        <taxon>Bacteria</taxon>
        <taxon>Pseudomonadati</taxon>
        <taxon>Pseudomonadota</taxon>
        <taxon>Gammaproteobacteria</taxon>
        <taxon>Enterobacterales</taxon>
        <taxon>Enterobacteriaceae</taxon>
        <taxon>Salmonella</taxon>
    </lineage>
</organism>
<reference evidence="1" key="1">
    <citation type="submission" date="2018-07" db="EMBL/GenBank/DDBJ databases">
        <authorList>
            <consortium name="PulseNet: The National Subtyping Network for Foodborne Disease Surveillance"/>
            <person name="Tarr C.L."/>
            <person name="Trees E."/>
            <person name="Katz L.S."/>
            <person name="Carleton-Romer H.A."/>
            <person name="Stroika S."/>
            <person name="Kucerova Z."/>
            <person name="Roache K.F."/>
            <person name="Sabol A.L."/>
            <person name="Besser J."/>
            <person name="Gerner-Smidt P."/>
        </authorList>
    </citation>
    <scope>NUCLEOTIDE SEQUENCE</scope>
    <source>
        <strain evidence="1">PNUSAS044948</strain>
    </source>
</reference>
<dbReference type="AlphaFoldDB" id="A0A5T8BIB0"/>
<comment type="caution">
    <text evidence="1">The sequence shown here is derived from an EMBL/GenBank/DDBJ whole genome shotgun (WGS) entry which is preliminary data.</text>
</comment>